<dbReference type="AlphaFoldDB" id="A0A409VE93"/>
<dbReference type="InParanoid" id="A0A409VE93"/>
<name>A0A409VE93_9AGAR</name>
<reference evidence="3 4" key="1">
    <citation type="journal article" date="2018" name="Evol. Lett.">
        <title>Horizontal gene cluster transfer increased hallucinogenic mushroom diversity.</title>
        <authorList>
            <person name="Reynolds H.T."/>
            <person name="Vijayakumar V."/>
            <person name="Gluck-Thaler E."/>
            <person name="Korotkin H.B."/>
            <person name="Matheny P.B."/>
            <person name="Slot J.C."/>
        </authorList>
    </citation>
    <scope>NUCLEOTIDE SEQUENCE [LARGE SCALE GENOMIC DNA]</scope>
    <source>
        <strain evidence="3 4">2629</strain>
    </source>
</reference>
<dbReference type="Proteomes" id="UP000284842">
    <property type="component" value="Unassembled WGS sequence"/>
</dbReference>
<dbReference type="GO" id="GO:0005737">
    <property type="term" value="C:cytoplasm"/>
    <property type="evidence" value="ECO:0007669"/>
    <property type="project" value="TreeGrafter"/>
</dbReference>
<feature type="region of interest" description="Disordered" evidence="2">
    <location>
        <begin position="33"/>
        <end position="218"/>
    </location>
</feature>
<feature type="compositionally biased region" description="Polar residues" evidence="2">
    <location>
        <begin position="136"/>
        <end position="154"/>
    </location>
</feature>
<accession>A0A409VE93</accession>
<dbReference type="InterPro" id="IPR036291">
    <property type="entry name" value="NAD(P)-bd_dom_sf"/>
</dbReference>
<evidence type="ECO:0000256" key="1">
    <source>
        <dbReference type="ARBA" id="ARBA00006484"/>
    </source>
</evidence>
<evidence type="ECO:0000256" key="2">
    <source>
        <dbReference type="SAM" id="MobiDB-lite"/>
    </source>
</evidence>
<proteinExistence type="inferred from homology"/>
<dbReference type="PANTHER" id="PTHR43544">
    <property type="entry name" value="SHORT-CHAIN DEHYDROGENASE/REDUCTASE"/>
    <property type="match status" value="1"/>
</dbReference>
<dbReference type="PANTHER" id="PTHR43544:SF12">
    <property type="entry name" value="NAD(P)-BINDING ROSSMANN-FOLD SUPERFAMILY PROTEIN"/>
    <property type="match status" value="1"/>
</dbReference>
<dbReference type="GO" id="GO:0016491">
    <property type="term" value="F:oxidoreductase activity"/>
    <property type="evidence" value="ECO:0007669"/>
    <property type="project" value="TreeGrafter"/>
</dbReference>
<dbReference type="Pfam" id="PF00106">
    <property type="entry name" value="adh_short"/>
    <property type="match status" value="1"/>
</dbReference>
<evidence type="ECO:0000313" key="4">
    <source>
        <dbReference type="Proteomes" id="UP000284842"/>
    </source>
</evidence>
<dbReference type="SUPFAM" id="SSF51735">
    <property type="entry name" value="NAD(P)-binding Rossmann-fold domains"/>
    <property type="match status" value="1"/>
</dbReference>
<feature type="compositionally biased region" description="Acidic residues" evidence="2">
    <location>
        <begin position="41"/>
        <end position="59"/>
    </location>
</feature>
<dbReference type="InterPro" id="IPR002347">
    <property type="entry name" value="SDR_fam"/>
</dbReference>
<dbReference type="EMBL" id="NHTK01006102">
    <property type="protein sequence ID" value="PPQ63970.1"/>
    <property type="molecule type" value="Genomic_DNA"/>
</dbReference>
<keyword evidence="4" id="KW-1185">Reference proteome</keyword>
<comment type="similarity">
    <text evidence="1">Belongs to the short-chain dehydrogenases/reductases (SDR) family.</text>
</comment>
<dbReference type="Gene3D" id="3.40.50.720">
    <property type="entry name" value="NAD(P)-binding Rossmann-like Domain"/>
    <property type="match status" value="1"/>
</dbReference>
<protein>
    <submittedName>
        <fullName evidence="3">Uncharacterized protein</fullName>
    </submittedName>
</protein>
<gene>
    <name evidence="3" type="ORF">CVT24_009093</name>
</gene>
<dbReference type="InterPro" id="IPR051468">
    <property type="entry name" value="Fungal_SecMetab_SDRs"/>
</dbReference>
<dbReference type="CDD" id="cd05325">
    <property type="entry name" value="carb_red_sniffer_like_SDR_c"/>
    <property type="match status" value="1"/>
</dbReference>
<evidence type="ECO:0000313" key="3">
    <source>
        <dbReference type="EMBL" id="PPQ63970.1"/>
    </source>
</evidence>
<comment type="caution">
    <text evidence="3">The sequence shown here is derived from an EMBL/GenBank/DDBJ whole genome shotgun (WGS) entry which is preliminary data.</text>
</comment>
<dbReference type="OrthoDB" id="5296at2759"/>
<organism evidence="3 4">
    <name type="scientific">Panaeolus cyanescens</name>
    <dbReference type="NCBI Taxonomy" id="181874"/>
    <lineage>
        <taxon>Eukaryota</taxon>
        <taxon>Fungi</taxon>
        <taxon>Dikarya</taxon>
        <taxon>Basidiomycota</taxon>
        <taxon>Agaricomycotina</taxon>
        <taxon>Agaricomycetes</taxon>
        <taxon>Agaricomycetidae</taxon>
        <taxon>Agaricales</taxon>
        <taxon>Agaricineae</taxon>
        <taxon>Galeropsidaceae</taxon>
        <taxon>Panaeolus</taxon>
    </lineage>
</organism>
<sequence length="513" mass="56052">MSRSRSPDFEIVAPAGATAATAAGDLASAMDSAFRNNNDRMDDDDRDGDADGDADEDDIPPPREAPPVKTPSPSKPVGLAPTTCERCQRAGRPCKGVAGSRCEDCKRLKQRCTNSTGPARGKHATVKKGDGEKPNAGTSSKPGHSTAQAGNSQFREYKHQDKKRKSPPTKGEGANGDLDSQSLDGEGSPDEGDSHAPPPRIIKKRRTSKAGPSRAALTKTVEDLQSSVKHIESLDCFSDDNVSFILTIMSPSQFILVTPGATRGLGVALTRQALATTNFPVFATHRTQESNERIKHLVMEPLRDVDPKRLNMLRLDLTSENSIASAAVSLQERLDEMHMRDAFIHTAFITGGMLHPEKSPADLNWEALKETFQINVISHLLTIKHFSRFLPPTAQQRNVPHPSKWAHISARVGSIEDNMRGGWYSYRSSKAALNQTIKTFDLYLAQHHIPAICVGLHPGTVKTDLSKGYWESAARQETFDPMDAASNLLNVVENLSTSQRGKLWDWAGQEVPW</sequence>
<feature type="compositionally biased region" description="Pro residues" evidence="2">
    <location>
        <begin position="62"/>
        <end position="74"/>
    </location>
</feature>